<feature type="transmembrane region" description="Helical" evidence="2">
    <location>
        <begin position="536"/>
        <end position="557"/>
    </location>
</feature>
<dbReference type="AlphaFoldDB" id="U1GSF7"/>
<keyword evidence="2" id="KW-0812">Transmembrane</keyword>
<dbReference type="RefSeq" id="XP_007787706.1">
    <property type="nucleotide sequence ID" value="XM_007789516.1"/>
</dbReference>
<organism evidence="3 4">
    <name type="scientific">Endocarpon pusillum (strain Z07020 / HMAS-L-300199)</name>
    <name type="common">Lichen-forming fungus</name>
    <dbReference type="NCBI Taxonomy" id="1263415"/>
    <lineage>
        <taxon>Eukaryota</taxon>
        <taxon>Fungi</taxon>
        <taxon>Dikarya</taxon>
        <taxon>Ascomycota</taxon>
        <taxon>Pezizomycotina</taxon>
        <taxon>Eurotiomycetes</taxon>
        <taxon>Chaetothyriomycetidae</taxon>
        <taxon>Verrucariales</taxon>
        <taxon>Verrucariaceae</taxon>
        <taxon>Endocarpon</taxon>
    </lineage>
</organism>
<feature type="compositionally biased region" description="Polar residues" evidence="1">
    <location>
        <begin position="675"/>
        <end position="684"/>
    </location>
</feature>
<dbReference type="HOGENOM" id="CLU_028537_0_0_1"/>
<accession>U1GSF7</accession>
<reference evidence="4" key="1">
    <citation type="journal article" date="2014" name="BMC Genomics">
        <title>Genome characteristics reveal the impact of lichenization on lichen-forming fungus Endocarpon pusillum Hedwig (Verrucariales, Ascomycota).</title>
        <authorList>
            <person name="Wang Y.-Y."/>
            <person name="Liu B."/>
            <person name="Zhang X.-Y."/>
            <person name="Zhou Q.-M."/>
            <person name="Zhang T."/>
            <person name="Li H."/>
            <person name="Yu Y.-F."/>
            <person name="Zhang X.-L."/>
            <person name="Hao X.-Y."/>
            <person name="Wang M."/>
            <person name="Wang L."/>
            <person name="Wei J.-C."/>
        </authorList>
    </citation>
    <scope>NUCLEOTIDE SEQUENCE [LARGE SCALE GENOMIC DNA]</scope>
    <source>
        <strain evidence="4">Z07020 / HMAS-L-300199</strain>
    </source>
</reference>
<keyword evidence="4" id="KW-1185">Reference proteome</keyword>
<evidence type="ECO:0000256" key="1">
    <source>
        <dbReference type="SAM" id="MobiDB-lite"/>
    </source>
</evidence>
<dbReference type="eggNOG" id="ENOG502SJIZ">
    <property type="taxonomic scope" value="Eukaryota"/>
</dbReference>
<evidence type="ECO:0000256" key="2">
    <source>
        <dbReference type="SAM" id="Phobius"/>
    </source>
</evidence>
<dbReference type="GeneID" id="19240092"/>
<name>U1GSF7_ENDPU</name>
<keyword evidence="2" id="KW-0472">Membrane</keyword>
<dbReference type="OrthoDB" id="5348845at2759"/>
<sequence length="684" mass="75536">MVFSLGSISVHGSFAASTIAVYNNVAKQVLFKLAALFLQLFIFKLFALLAASRKAFTSYLMFTEDYIQRTLYIFSRGFSSGGIIVFFVTILLFVGTWFDALLWGLDSPGYLAEKSNVTAAKIADRLLPEPGYLVFSNSIPGDIAPLDARLVDMMGANLFEPGVNFTLTGVIDRGSPKTVAATRPFEEVGPRIWLDHDGFSVSADTFITFSANKTNATMSLNCPWQTMSDNVQSWNCTFDNFFALQLAMEHTLGRPEVHWDDVTDKRLQSQYISPTREDNPWTSLGKGGDTALMKQMFTVTKGRMRHTFVETAFKACMLTDWLVPFSLEEVTDLVKRAWSTDPVDQSNPIIYDVAQSIIDARSQNSSGVFGLTAETETSVSQVNYELLNLELVPGEVAYSLFRASVVNITLVRSDELPEPVVPLEPCDKFYTNIALGGKVRETDCYMSFIGNQTQEGHRFYGQVDTSAFLILNGVMGEGRFNYSDKALNQQAFEWAVNNDEKLSNLVLSRGAILALGPANVMVEVSSIQPAISRLQILLIVICALLAGVSWLCLIFFAKAHYSSSLLANLIATTMITSNGEDVKSGKPRYLVDCPEINLTHENGPTTLMATATGVFKHVDFIDHGAGEYFISQNRKEDGNDGIGMAKTTTISQYEVVRDQEYDGNASPLAQEDTTHTTMINLSSR</sequence>
<feature type="transmembrane region" description="Helical" evidence="2">
    <location>
        <begin position="31"/>
        <end position="52"/>
    </location>
</feature>
<keyword evidence="2" id="KW-1133">Transmembrane helix</keyword>
<protein>
    <submittedName>
        <fullName evidence="3">Uncharacterized protein</fullName>
    </submittedName>
</protein>
<evidence type="ECO:0000313" key="4">
    <source>
        <dbReference type="Proteomes" id="UP000019373"/>
    </source>
</evidence>
<feature type="region of interest" description="Disordered" evidence="1">
    <location>
        <begin position="665"/>
        <end position="684"/>
    </location>
</feature>
<dbReference type="Proteomes" id="UP000019373">
    <property type="component" value="Unassembled WGS sequence"/>
</dbReference>
<proteinExistence type="predicted"/>
<feature type="transmembrane region" description="Helical" evidence="2">
    <location>
        <begin position="73"/>
        <end position="98"/>
    </location>
</feature>
<evidence type="ECO:0000313" key="3">
    <source>
        <dbReference type="EMBL" id="ERF74931.1"/>
    </source>
</evidence>
<dbReference type="OMA" id="NREDNPW"/>
<gene>
    <name evidence="3" type="ORF">EPUS_05139</name>
</gene>
<dbReference type="EMBL" id="KE720846">
    <property type="protein sequence ID" value="ERF74931.1"/>
    <property type="molecule type" value="Genomic_DNA"/>
</dbReference>